<dbReference type="GO" id="GO:0006355">
    <property type="term" value="P:regulation of DNA-templated transcription"/>
    <property type="evidence" value="ECO:0007669"/>
    <property type="project" value="InterPro"/>
</dbReference>
<dbReference type="Proteomes" id="UP000239494">
    <property type="component" value="Unassembled WGS sequence"/>
</dbReference>
<dbReference type="EMBL" id="PVTF01000005">
    <property type="protein sequence ID" value="PRY41463.1"/>
    <property type="molecule type" value="Genomic_DNA"/>
</dbReference>
<dbReference type="SUPFAM" id="SSF52172">
    <property type="entry name" value="CheY-like"/>
    <property type="match status" value="1"/>
</dbReference>
<keyword evidence="2" id="KW-0238">DNA-binding</keyword>
<evidence type="ECO:0000259" key="4">
    <source>
        <dbReference type="PROSITE" id="PS50043"/>
    </source>
</evidence>
<evidence type="ECO:0000259" key="5">
    <source>
        <dbReference type="PROSITE" id="PS50110"/>
    </source>
</evidence>
<dbReference type="PROSITE" id="PS00622">
    <property type="entry name" value="HTH_LUXR_1"/>
    <property type="match status" value="1"/>
</dbReference>
<dbReference type="InterPro" id="IPR016032">
    <property type="entry name" value="Sig_transdc_resp-reg_C-effctor"/>
</dbReference>
<dbReference type="Pfam" id="PF00072">
    <property type="entry name" value="Response_reg"/>
    <property type="match status" value="1"/>
</dbReference>
<protein>
    <submittedName>
        <fullName evidence="6">LuxR family two component transcriptional regulator</fullName>
    </submittedName>
</protein>
<proteinExistence type="predicted"/>
<accession>A0A2T0T748</accession>
<keyword evidence="7" id="KW-1185">Reference proteome</keyword>
<dbReference type="PANTHER" id="PTHR43214">
    <property type="entry name" value="TWO-COMPONENT RESPONSE REGULATOR"/>
    <property type="match status" value="1"/>
</dbReference>
<dbReference type="Pfam" id="PF00196">
    <property type="entry name" value="GerE"/>
    <property type="match status" value="1"/>
</dbReference>
<dbReference type="CDD" id="cd06170">
    <property type="entry name" value="LuxR_C_like"/>
    <property type="match status" value="1"/>
</dbReference>
<dbReference type="CDD" id="cd17535">
    <property type="entry name" value="REC_NarL-like"/>
    <property type="match status" value="1"/>
</dbReference>
<dbReference type="PRINTS" id="PR00038">
    <property type="entry name" value="HTHLUXR"/>
</dbReference>
<dbReference type="GO" id="GO:0003677">
    <property type="term" value="F:DNA binding"/>
    <property type="evidence" value="ECO:0007669"/>
    <property type="project" value="UniProtKB-KW"/>
</dbReference>
<feature type="domain" description="Response regulatory" evidence="5">
    <location>
        <begin position="4"/>
        <end position="126"/>
    </location>
</feature>
<dbReference type="InterPro" id="IPR000792">
    <property type="entry name" value="Tscrpt_reg_LuxR_C"/>
</dbReference>
<dbReference type="PROSITE" id="PS50110">
    <property type="entry name" value="RESPONSE_REGULATORY"/>
    <property type="match status" value="1"/>
</dbReference>
<comment type="caution">
    <text evidence="6">The sequence shown here is derived from an EMBL/GenBank/DDBJ whole genome shotgun (WGS) entry which is preliminary data.</text>
</comment>
<dbReference type="Gene3D" id="3.40.50.2300">
    <property type="match status" value="1"/>
</dbReference>
<dbReference type="OrthoDB" id="9808843at2"/>
<dbReference type="InterPro" id="IPR001789">
    <property type="entry name" value="Sig_transdc_resp-reg_receiver"/>
</dbReference>
<dbReference type="AlphaFoldDB" id="A0A2T0T748"/>
<dbReference type="SMART" id="SM00448">
    <property type="entry name" value="REC"/>
    <property type="match status" value="1"/>
</dbReference>
<dbReference type="GO" id="GO:0000160">
    <property type="term" value="P:phosphorelay signal transduction system"/>
    <property type="evidence" value="ECO:0007669"/>
    <property type="project" value="InterPro"/>
</dbReference>
<feature type="domain" description="HTH luxR-type" evidence="4">
    <location>
        <begin position="152"/>
        <end position="217"/>
    </location>
</feature>
<evidence type="ECO:0000256" key="1">
    <source>
        <dbReference type="ARBA" id="ARBA00022553"/>
    </source>
</evidence>
<feature type="modified residue" description="4-aspartylphosphate" evidence="3">
    <location>
        <position position="57"/>
    </location>
</feature>
<dbReference type="InterPro" id="IPR058245">
    <property type="entry name" value="NreC/VraR/RcsB-like_REC"/>
</dbReference>
<evidence type="ECO:0000313" key="6">
    <source>
        <dbReference type="EMBL" id="PRY41463.1"/>
    </source>
</evidence>
<dbReference type="InterPro" id="IPR039420">
    <property type="entry name" value="WalR-like"/>
</dbReference>
<gene>
    <name evidence="6" type="ORF">CLV43_105221</name>
</gene>
<sequence length="220" mass="23712">MTVQVLLVDDHPLFRSGVRTALQDAADLRIAGEAATGEQALGLLRESDPAVDVVLLDIRLPDHSGIDIARTIVGEPPNGRQAPRVLVVSATQDDALVVAALRAGAHGYLVKGVSRDELLWAIRTVAAGGAVFGPAVASRLRDYFSAVHEVPSRAAFPELSDRELEVLDLIARGRSNRHIARQLVVAEKTVRNHITRVFRKLQVDHRDAAILRAKDAGLGV</sequence>
<dbReference type="SMART" id="SM00421">
    <property type="entry name" value="HTH_LUXR"/>
    <property type="match status" value="1"/>
</dbReference>
<keyword evidence="1 3" id="KW-0597">Phosphoprotein</keyword>
<dbReference type="SUPFAM" id="SSF46894">
    <property type="entry name" value="C-terminal effector domain of the bipartite response regulators"/>
    <property type="match status" value="1"/>
</dbReference>
<evidence type="ECO:0000313" key="7">
    <source>
        <dbReference type="Proteomes" id="UP000239494"/>
    </source>
</evidence>
<dbReference type="InterPro" id="IPR011006">
    <property type="entry name" value="CheY-like_superfamily"/>
</dbReference>
<name>A0A2T0T748_9PSEU</name>
<dbReference type="PROSITE" id="PS50043">
    <property type="entry name" value="HTH_LUXR_2"/>
    <property type="match status" value="1"/>
</dbReference>
<dbReference type="RefSeq" id="WP_106188485.1">
    <property type="nucleotide sequence ID" value="NZ_PVTF01000005.1"/>
</dbReference>
<reference evidence="6 7" key="1">
    <citation type="submission" date="2018-03" db="EMBL/GenBank/DDBJ databases">
        <title>Genomic Encyclopedia of Archaeal and Bacterial Type Strains, Phase II (KMG-II): from individual species to whole genera.</title>
        <authorList>
            <person name="Goeker M."/>
        </authorList>
    </citation>
    <scope>NUCLEOTIDE SEQUENCE [LARGE SCALE GENOMIC DNA]</scope>
    <source>
        <strain evidence="6 7">DSM 44720</strain>
    </source>
</reference>
<evidence type="ECO:0000256" key="2">
    <source>
        <dbReference type="ARBA" id="ARBA00023125"/>
    </source>
</evidence>
<evidence type="ECO:0000256" key="3">
    <source>
        <dbReference type="PROSITE-ProRule" id="PRU00169"/>
    </source>
</evidence>
<organism evidence="6 7">
    <name type="scientific">Umezawaea tangerina</name>
    <dbReference type="NCBI Taxonomy" id="84725"/>
    <lineage>
        <taxon>Bacteria</taxon>
        <taxon>Bacillati</taxon>
        <taxon>Actinomycetota</taxon>
        <taxon>Actinomycetes</taxon>
        <taxon>Pseudonocardiales</taxon>
        <taxon>Pseudonocardiaceae</taxon>
        <taxon>Umezawaea</taxon>
    </lineage>
</organism>